<evidence type="ECO:0000313" key="3">
    <source>
        <dbReference type="EMBL" id="CAH1110185.1"/>
    </source>
</evidence>
<feature type="coiled-coil region" evidence="1">
    <location>
        <begin position="1415"/>
        <end position="1442"/>
    </location>
</feature>
<dbReference type="InterPro" id="IPR000237">
    <property type="entry name" value="GRIP_dom"/>
</dbReference>
<sequence>MFKKLKEKITEEVKISPQRFVEFTQSVSDRLQNNSTSDDNFFSIGDDDTNTSVDSSSYGFSSVQLVSPQERIRKSSTSSLASDVSFLPKYEPGSMYHLQSDLDISASEVEDNISTASSQLGHLSKEQIYSAFQKSQRQYHKYRGRYTDLSRHYKDLEREIIKMKSVLVETQDKAIRRVTELKEQCSLEQKAKAHLESALRDDIDEKNYKIKTLQTKIGLLQNDHTTTNLMNAEENANNSENLETLTKYLNESRKEIEKLNAKIQELKANAIVFQSKEQEYKSKLSSLEKEIVQFSEREKENNLNLAQNKMELHNEILIKDSEISNLKRETETLKQKLETFEIEGKSNSNQKMENLQSQNTKLIEKVESLTQKSNNLESELIKMQTYKIEIDNYKQKYVELEKQVIDLQKHNDALSNLNSQQIKSLQEQKENYEEQISHLREDAKKGILSLDNKIRQKLEVEFLEREEEIRNEFTAKLQELSSNNTTQELQLQIFEKDSLIKKISEQINETNSELIKKMEAYTDLEQNHLELIENCTKLRDTISNFEKDKLALDSYEEKISRLEAHINTLQEELKTSNNNCKKAEKELDDVKAALVNSSKQIKLLEEQQLQENADGNEIESKLKSLEEVKKQLASENEKLTETIDRQNENIEHLKQNLEDEKEKLNDINEKHSNVVMESEDLKERVRLFELKEDSMNIKKNEVGLLKLKLQELEKTLKLNLESVDKEHESISEDLDSIRKELNLTEEETFINQFNQGGITLKLDALKDMCAKKNKEYNELLLKQSDLVTENVSKLTQVEKLQSEMASILSTNKDFESKIHNLEDSIKKSNSNLEEKEILLNNLTCSLQENQNKLHDLEKVFSLEQDKCSKFSQENVLLVTKLKELEEKYKLLEVNQQKLDTEKSEYNDIQHKLQMIEKDYQHLQNQYEEEKILYDKSAKENKETIDKLKKDYTKANEESKHEKINAESINQKLQQLMETNNKLKAETQEIIATNEKLKNEKEDKEKEISKLSSDIINLSNTIEKQNIEFNNLLTKTNDLDSMLENIRTEKANAITQEKDQQNHLKSKIEELNKKLEQGSKEIIALKEHISQLEISHRDEKEKLEKKLSEYTELESKLKKHNDDLKTKDQEIYILNTERDSLLEEITTLRGSLGQMANEISQKGNIDARLIHSECEKEDLKLRNAKIKEEILELNKRIQELSLDNRNILEENQTLSQEKEELKIALELLKDEPNTGPDLEKLKLDNLTLINTIEDLTAKITELQVQHSKLINERRLSTTNEIDITKIQQDFYEIKEKCDDLFIENKNLKLEYNTLEEKCNRFGKIKDKLETQISDSERHYSELLREKELLADEVQELKTAPVNYKNDISRLDNLETLKKEQSFLKDSEKQLYLSELEVLRDKLTKYKSLDLTNKSSIEFYENELQKMKIQNDKLNRKLDETLVTLNHCAELSTSTEVEYLRNVLFNYMLGKESVVLARVIAAVCKFDPHQTELILQKEQQKQTLLGQLGLI</sequence>
<proteinExistence type="predicted"/>
<keyword evidence="1" id="KW-0175">Coiled coil</keyword>
<reference evidence="3" key="1">
    <citation type="submission" date="2022-01" db="EMBL/GenBank/DDBJ databases">
        <authorList>
            <person name="King R."/>
        </authorList>
    </citation>
    <scope>NUCLEOTIDE SEQUENCE</scope>
</reference>
<dbReference type="PROSITE" id="PS50913">
    <property type="entry name" value="GRIP"/>
    <property type="match status" value="1"/>
</dbReference>
<feature type="domain" description="GRIP" evidence="2">
    <location>
        <begin position="1448"/>
        <end position="1495"/>
    </location>
</feature>
<feature type="coiled-coil region" evidence="1">
    <location>
        <begin position="1168"/>
        <end position="1271"/>
    </location>
</feature>
<dbReference type="PANTHER" id="PTHR19327:SF0">
    <property type="entry name" value="GOLGIN SUBFAMILY A MEMBER 4"/>
    <property type="match status" value="1"/>
</dbReference>
<gene>
    <name evidence="3" type="ORF">PSYICH_LOCUS10100</name>
</gene>
<dbReference type="Pfam" id="PF01465">
    <property type="entry name" value="GRIP"/>
    <property type="match status" value="1"/>
</dbReference>
<dbReference type="Gene3D" id="1.10.220.60">
    <property type="entry name" value="GRIP domain"/>
    <property type="match status" value="1"/>
</dbReference>
<organism evidence="3 4">
    <name type="scientific">Psylliodes chrysocephalus</name>
    <dbReference type="NCBI Taxonomy" id="3402493"/>
    <lineage>
        <taxon>Eukaryota</taxon>
        <taxon>Metazoa</taxon>
        <taxon>Ecdysozoa</taxon>
        <taxon>Arthropoda</taxon>
        <taxon>Hexapoda</taxon>
        <taxon>Insecta</taxon>
        <taxon>Pterygota</taxon>
        <taxon>Neoptera</taxon>
        <taxon>Endopterygota</taxon>
        <taxon>Coleoptera</taxon>
        <taxon>Polyphaga</taxon>
        <taxon>Cucujiformia</taxon>
        <taxon>Chrysomeloidea</taxon>
        <taxon>Chrysomelidae</taxon>
        <taxon>Galerucinae</taxon>
        <taxon>Alticini</taxon>
        <taxon>Psylliodes</taxon>
    </lineage>
</organism>
<evidence type="ECO:0000256" key="1">
    <source>
        <dbReference type="SAM" id="Coils"/>
    </source>
</evidence>
<keyword evidence="4" id="KW-1185">Reference proteome</keyword>
<dbReference type="OrthoDB" id="5322683at2759"/>
<feature type="coiled-coil region" evidence="1">
    <location>
        <begin position="222"/>
        <end position="1020"/>
    </location>
</feature>
<evidence type="ECO:0000313" key="4">
    <source>
        <dbReference type="Proteomes" id="UP001153636"/>
    </source>
</evidence>
<dbReference type="SMART" id="SM00755">
    <property type="entry name" value="Grip"/>
    <property type="match status" value="1"/>
</dbReference>
<feature type="coiled-coil region" evidence="1">
    <location>
        <begin position="1296"/>
        <end position="1358"/>
    </location>
</feature>
<protein>
    <recommendedName>
        <fullName evidence="2">GRIP domain-containing protein</fullName>
    </recommendedName>
</protein>
<feature type="coiled-coil region" evidence="1">
    <location>
        <begin position="1053"/>
        <end position="1129"/>
    </location>
</feature>
<accession>A0A9P0D2L2</accession>
<dbReference type="SUPFAM" id="SSF101283">
    <property type="entry name" value="GRIP domain"/>
    <property type="match status" value="1"/>
</dbReference>
<evidence type="ECO:0000259" key="2">
    <source>
        <dbReference type="PROSITE" id="PS50913"/>
    </source>
</evidence>
<dbReference type="Proteomes" id="UP001153636">
    <property type="component" value="Chromosome 4"/>
</dbReference>
<feature type="coiled-coil region" evidence="1">
    <location>
        <begin position="139"/>
        <end position="173"/>
    </location>
</feature>
<dbReference type="PANTHER" id="PTHR19327">
    <property type="entry name" value="GOLGIN"/>
    <property type="match status" value="1"/>
</dbReference>
<name>A0A9P0D2L2_9CUCU</name>
<dbReference type="EMBL" id="OV651816">
    <property type="protein sequence ID" value="CAH1110185.1"/>
    <property type="molecule type" value="Genomic_DNA"/>
</dbReference>